<dbReference type="GO" id="GO:0042173">
    <property type="term" value="P:regulation of sporulation resulting in formation of a cellular spore"/>
    <property type="evidence" value="ECO:0007669"/>
    <property type="project" value="InterPro"/>
</dbReference>
<reference evidence="1" key="1">
    <citation type="submission" date="2021-10" db="EMBL/GenBank/DDBJ databases">
        <authorList>
            <person name="Mesa V."/>
        </authorList>
    </citation>
    <scope>NUCLEOTIDE SEQUENCE</scope>
    <source>
        <strain evidence="1">CC3_PB</strain>
    </source>
</reference>
<dbReference type="RefSeq" id="WP_210887537.1">
    <property type="nucleotide sequence ID" value="NZ_CAKJVE010000001.1"/>
</dbReference>
<evidence type="ECO:0000313" key="2">
    <source>
        <dbReference type="EMBL" id="CAI3540992.1"/>
    </source>
</evidence>
<protein>
    <submittedName>
        <fullName evidence="1">Spo0A_C domain-containing protein</fullName>
    </submittedName>
</protein>
<dbReference type="EMBL" id="CAKJVE010000001">
    <property type="protein sequence ID" value="CAG9701673.1"/>
    <property type="molecule type" value="Genomic_DNA"/>
</dbReference>
<dbReference type="EMBL" id="CAMTCP010000023">
    <property type="protein sequence ID" value="CAI3540992.1"/>
    <property type="molecule type" value="Genomic_DNA"/>
</dbReference>
<dbReference type="GO" id="GO:0003677">
    <property type="term" value="F:DNA binding"/>
    <property type="evidence" value="ECO:0007669"/>
    <property type="project" value="InterPro"/>
</dbReference>
<dbReference type="Gene3D" id="1.10.10.10">
    <property type="entry name" value="Winged helix-like DNA-binding domain superfamily/Winged helix DNA-binding domain"/>
    <property type="match status" value="1"/>
</dbReference>
<sequence length="74" mass="8671">MFKFSKRDSKKLFKEIAHLHGVSISEVRKEMELVIESARNSPDPQKQAEFQKLFGDRTPTPEEFICVVSRKVKY</sequence>
<dbReference type="Proteomes" id="UP000789738">
    <property type="component" value="Unassembled WGS sequence"/>
</dbReference>
<reference evidence="2" key="2">
    <citation type="submission" date="2022-10" db="EMBL/GenBank/DDBJ databases">
        <authorList>
            <person name="Aires J."/>
            <person name="Mesa V."/>
        </authorList>
    </citation>
    <scope>NUCLEOTIDE SEQUENCE</scope>
    <source>
        <strain evidence="2">Clostridium neonatale JD116</strain>
    </source>
</reference>
<dbReference type="GO" id="GO:0003700">
    <property type="term" value="F:DNA-binding transcription factor activity"/>
    <property type="evidence" value="ECO:0007669"/>
    <property type="project" value="InterPro"/>
</dbReference>
<dbReference type="Proteomes" id="UP001189143">
    <property type="component" value="Unassembled WGS sequence"/>
</dbReference>
<comment type="caution">
    <text evidence="1">The sequence shown here is derived from an EMBL/GenBank/DDBJ whole genome shotgun (WGS) entry which is preliminary data.</text>
</comment>
<evidence type="ECO:0000313" key="3">
    <source>
        <dbReference type="Proteomes" id="UP000789738"/>
    </source>
</evidence>
<dbReference type="SUPFAM" id="SSF46894">
    <property type="entry name" value="C-terminal effector domain of the bipartite response regulators"/>
    <property type="match status" value="1"/>
</dbReference>
<organism evidence="1 3">
    <name type="scientific">Clostridium neonatale</name>
    <dbReference type="NCBI Taxonomy" id="137838"/>
    <lineage>
        <taxon>Bacteria</taxon>
        <taxon>Bacillati</taxon>
        <taxon>Bacillota</taxon>
        <taxon>Clostridia</taxon>
        <taxon>Eubacteriales</taxon>
        <taxon>Clostridiaceae</taxon>
        <taxon>Clostridium</taxon>
    </lineage>
</organism>
<accession>A0AA86JCD9</accession>
<dbReference type="GO" id="GO:0005737">
    <property type="term" value="C:cytoplasm"/>
    <property type="evidence" value="ECO:0007669"/>
    <property type="project" value="InterPro"/>
</dbReference>
<evidence type="ECO:0000313" key="1">
    <source>
        <dbReference type="EMBL" id="CAG9701673.1"/>
    </source>
</evidence>
<name>A0AA86JCD9_9CLOT</name>
<proteinExistence type="predicted"/>
<dbReference type="AlphaFoldDB" id="A0AA86JCD9"/>
<dbReference type="GO" id="GO:0005509">
    <property type="term" value="F:calcium ion binding"/>
    <property type="evidence" value="ECO:0007669"/>
    <property type="project" value="InterPro"/>
</dbReference>
<dbReference type="InterPro" id="IPR036388">
    <property type="entry name" value="WH-like_DNA-bd_sf"/>
</dbReference>
<gene>
    <name evidence="2" type="ORF">CNEO2_1200007</name>
    <name evidence="1" type="ORF">CNEO_10198</name>
</gene>
<dbReference type="InterPro" id="IPR016032">
    <property type="entry name" value="Sig_transdc_resp-reg_C-effctor"/>
</dbReference>